<feature type="compositionally biased region" description="Acidic residues" evidence="7">
    <location>
        <begin position="97"/>
        <end position="112"/>
    </location>
</feature>
<evidence type="ECO:0000256" key="2">
    <source>
        <dbReference type="ARBA" id="ARBA00010472"/>
    </source>
</evidence>
<evidence type="ECO:0000313" key="9">
    <source>
        <dbReference type="EMBL" id="MDS1271662.1"/>
    </source>
</evidence>
<evidence type="ECO:0000256" key="4">
    <source>
        <dbReference type="ARBA" id="ARBA00022690"/>
    </source>
</evidence>
<evidence type="ECO:0000313" key="10">
    <source>
        <dbReference type="Proteomes" id="UP001250214"/>
    </source>
</evidence>
<dbReference type="InterPro" id="IPR023549">
    <property type="entry name" value="Subtilisin_inhibitor"/>
</dbReference>
<dbReference type="Gene3D" id="3.30.350.10">
    <property type="entry name" value="Subtilisin inhibitor-like"/>
    <property type="match status" value="1"/>
</dbReference>
<dbReference type="RefSeq" id="WP_310913205.1">
    <property type="nucleotide sequence ID" value="NZ_JAVLVT010000006.1"/>
</dbReference>
<keyword evidence="3" id="KW-0964">Secreted</keyword>
<evidence type="ECO:0000256" key="3">
    <source>
        <dbReference type="ARBA" id="ARBA00022525"/>
    </source>
</evidence>
<evidence type="ECO:0000256" key="7">
    <source>
        <dbReference type="SAM" id="MobiDB-lite"/>
    </source>
</evidence>
<dbReference type="Pfam" id="PF00720">
    <property type="entry name" value="SSI"/>
    <property type="match status" value="1"/>
</dbReference>
<feature type="region of interest" description="Disordered" evidence="7">
    <location>
        <begin position="38"/>
        <end position="131"/>
    </location>
</feature>
<evidence type="ECO:0000256" key="6">
    <source>
        <dbReference type="ARBA" id="ARBA00023157"/>
    </source>
</evidence>
<comment type="subcellular location">
    <subcellularLocation>
        <location evidence="1">Secreted</location>
    </subcellularLocation>
</comment>
<reference evidence="10" key="1">
    <citation type="submission" date="2023-07" db="EMBL/GenBank/DDBJ databases">
        <title>Novel species in the genus Lipingzhangella isolated from Sambhar Salt Lake.</title>
        <authorList>
            <person name="Jiya N."/>
            <person name="Kajale S."/>
            <person name="Sharma A."/>
        </authorList>
    </citation>
    <scope>NUCLEOTIDE SEQUENCE [LARGE SCALE GENOMIC DNA]</scope>
    <source>
        <strain evidence="10">LS1_29</strain>
    </source>
</reference>
<gene>
    <name evidence="9" type="ORF">RIF23_15310</name>
</gene>
<comment type="similarity">
    <text evidence="2">Belongs to the protease inhibitor I16 (SSI) family.</text>
</comment>
<accession>A0ABU2H8N6</accession>
<evidence type="ECO:0000259" key="8">
    <source>
        <dbReference type="Pfam" id="PF00720"/>
    </source>
</evidence>
<keyword evidence="5" id="KW-0722">Serine protease inhibitor</keyword>
<feature type="domain" description="Subtilisin inhibitor" evidence="8">
    <location>
        <begin position="114"/>
        <end position="176"/>
    </location>
</feature>
<dbReference type="PROSITE" id="PS00999">
    <property type="entry name" value="SSI"/>
    <property type="match status" value="1"/>
</dbReference>
<evidence type="ECO:0000256" key="1">
    <source>
        <dbReference type="ARBA" id="ARBA00004613"/>
    </source>
</evidence>
<keyword evidence="6" id="KW-1015">Disulfide bond</keyword>
<dbReference type="SUPFAM" id="SSF55399">
    <property type="entry name" value="Subtilisin inhibitor"/>
    <property type="match status" value="1"/>
</dbReference>
<feature type="compositionally biased region" description="Acidic residues" evidence="7">
    <location>
        <begin position="49"/>
        <end position="75"/>
    </location>
</feature>
<comment type="caution">
    <text evidence="9">The sequence shown here is derived from an EMBL/GenBank/DDBJ whole genome shotgun (WGS) entry which is preliminary data.</text>
</comment>
<dbReference type="EMBL" id="JAVLVT010000006">
    <property type="protein sequence ID" value="MDS1271662.1"/>
    <property type="molecule type" value="Genomic_DNA"/>
</dbReference>
<keyword evidence="4" id="KW-0646">Protease inhibitor</keyword>
<protein>
    <submittedName>
        <fullName evidence="9">SSI family serine proteinase inhibitor</fullName>
    </submittedName>
</protein>
<organism evidence="9 10">
    <name type="scientific">Lipingzhangella rawalii</name>
    <dbReference type="NCBI Taxonomy" id="2055835"/>
    <lineage>
        <taxon>Bacteria</taxon>
        <taxon>Bacillati</taxon>
        <taxon>Actinomycetota</taxon>
        <taxon>Actinomycetes</taxon>
        <taxon>Streptosporangiales</taxon>
        <taxon>Nocardiopsidaceae</taxon>
        <taxon>Lipingzhangella</taxon>
    </lineage>
</organism>
<dbReference type="InterPro" id="IPR020054">
    <property type="entry name" value="Prot_inh_SSI_I16_CS"/>
</dbReference>
<name>A0ABU2H8N6_9ACTN</name>
<evidence type="ECO:0000256" key="5">
    <source>
        <dbReference type="ARBA" id="ARBA00022900"/>
    </source>
</evidence>
<dbReference type="InterPro" id="IPR036819">
    <property type="entry name" value="Subtilisin_inhibitor-like_sf"/>
</dbReference>
<sequence length="199" mass="20089">MAASQNQGTHILPPVPAATRLAAAVAAPALAVGLLLSGCQGSDAGTDPESTENGDDDAADADSGDTGDDADDDAAENGAADDTGEAAETELSIEVAVNEDADDLPAGEDEPETGQWSLTCAPEGGDHPDPEAACAELSDIDPGVFEPVSEDQMCTHIYGGPHVATVTGHVEGTEVDATFSRADGCEIDRWDSMGAVLQP</sequence>
<keyword evidence="10" id="KW-1185">Reference proteome</keyword>
<dbReference type="Proteomes" id="UP001250214">
    <property type="component" value="Unassembled WGS sequence"/>
</dbReference>
<proteinExistence type="inferred from homology"/>